<dbReference type="AlphaFoldDB" id="A0A1D1UH37"/>
<evidence type="ECO:0000256" key="8">
    <source>
        <dbReference type="SAM" id="MobiDB-lite"/>
    </source>
</evidence>
<keyword evidence="3" id="KW-1017">Isopeptide bond</keyword>
<comment type="pathway">
    <text evidence="1">Protein modification; protein ubiquitination.</text>
</comment>
<organism evidence="10 11">
    <name type="scientific">Ramazzottius varieornatus</name>
    <name type="common">Water bear</name>
    <name type="synonym">Tardigrade</name>
    <dbReference type="NCBI Taxonomy" id="947166"/>
    <lineage>
        <taxon>Eukaryota</taxon>
        <taxon>Metazoa</taxon>
        <taxon>Ecdysozoa</taxon>
        <taxon>Tardigrada</taxon>
        <taxon>Eutardigrada</taxon>
        <taxon>Parachela</taxon>
        <taxon>Hypsibioidea</taxon>
        <taxon>Ramazzottiidae</taxon>
        <taxon>Ramazzottius</taxon>
    </lineage>
</organism>
<protein>
    <recommendedName>
        <fullName evidence="9">Cullin family profile domain-containing protein</fullName>
    </recommendedName>
</protein>
<feature type="compositionally biased region" description="Polar residues" evidence="8">
    <location>
        <begin position="65"/>
        <end position="76"/>
    </location>
</feature>
<dbReference type="Gene3D" id="1.20.1310.10">
    <property type="entry name" value="Cullin Repeats"/>
    <property type="match status" value="4"/>
</dbReference>
<dbReference type="SMART" id="SM00884">
    <property type="entry name" value="Cullin_Nedd8"/>
    <property type="match status" value="1"/>
</dbReference>
<dbReference type="GO" id="GO:0006511">
    <property type="term" value="P:ubiquitin-dependent protein catabolic process"/>
    <property type="evidence" value="ECO:0007669"/>
    <property type="project" value="InterPro"/>
</dbReference>
<dbReference type="FunFam" id="1.20.1310.10:FF:000007">
    <property type="entry name" value="Cullin 1"/>
    <property type="match status" value="1"/>
</dbReference>
<evidence type="ECO:0000256" key="3">
    <source>
        <dbReference type="ARBA" id="ARBA00022499"/>
    </source>
</evidence>
<sequence length="816" mass="93345">MNGDSRNRAMQQHSMANRKITLEGMWSEVEPGLTSVFQMKQMSKGGYMHHYSTVYSYCTSMTHNGQEPPSAPSLQTKSKRRPTGRGEPSCSDAATPSTQAAWVGMELYKKLTDFISGHLVGVREKLKHHRGDELLVAYAKQWQDFRFSSKVAHGMCMYLNRHWVKRENDEGRHKEIYPVYGLCLVQWRENIFSGLETQLLRAIMDMITRDRNGELINSNLLRTTVDSIVELGVSADVDGDERNQASANRTVTDPSRDNKAVGLHVYKNSFESHFIDETIKFYTQESQSFLATNPVEIYIGKVVGRLAEEDVRCTKYLHESSGPLLKKTMEDVLIIKQMDILHAEFKKLLAEEKLEELASIYNLLSRVPNGVDSLYKLVETHIKEFGGATLANNAEQLMNDPRAFVLAILEVYDRSSKLIHGAFKGDHGFSTAMDKAFEHLVNNNAITVLAKNPAKVSELLARYCDGVLKKSTKNPDELELEESLTRLMVVFRYVVDKDVFQKFYSKLLSKRLVLQTSASDDAEASMISKLKALCGFEYTAKLQRMFQDIGLSRDLNDQLRAHLETGNRSFDCEFGIQVLSTGAWPLTERNTLIVPAELERPLIAFKDFYGAKYNGRKLTWQFNLSKTELSANCFSKKYIFQASSYQAAILLCFNSKTQYPVVELQQMVGTERPYFDQILVILLKQKVLLIREEAEEVDEKDLLVEGVSVKLNTAFKSKKLKINLNLPIRAEQKQEEDQTNKVIEEDRKLLIQATIVRIMKMRKQLRHQELMAETLQLLSNRFKPSVIIIKRCIEILIDKDFLKRDEEAKDQYTYVA</sequence>
<dbReference type="STRING" id="947166.A0A1D1UH37"/>
<keyword evidence="4" id="KW-0833">Ubl conjugation pathway</keyword>
<proteinExistence type="inferred from homology"/>
<dbReference type="InterPro" id="IPR045093">
    <property type="entry name" value="Cullin"/>
</dbReference>
<dbReference type="SUPFAM" id="SSF74788">
    <property type="entry name" value="Cullin repeat-like"/>
    <property type="match status" value="1"/>
</dbReference>
<evidence type="ECO:0000256" key="4">
    <source>
        <dbReference type="ARBA" id="ARBA00022786"/>
    </source>
</evidence>
<dbReference type="Proteomes" id="UP000186922">
    <property type="component" value="Unassembled WGS sequence"/>
</dbReference>
<name>A0A1D1UH37_RAMVA</name>
<dbReference type="SUPFAM" id="SSF46785">
    <property type="entry name" value="Winged helix' DNA-binding domain"/>
    <property type="match status" value="1"/>
</dbReference>
<dbReference type="InterPro" id="IPR036388">
    <property type="entry name" value="WH-like_DNA-bd_sf"/>
</dbReference>
<reference evidence="10 11" key="1">
    <citation type="journal article" date="2016" name="Nat. Commun.">
        <title>Extremotolerant tardigrade genome and improved radiotolerance of human cultured cells by tardigrade-unique protein.</title>
        <authorList>
            <person name="Hashimoto T."/>
            <person name="Horikawa D.D."/>
            <person name="Saito Y."/>
            <person name="Kuwahara H."/>
            <person name="Kozuka-Hata H."/>
            <person name="Shin-I T."/>
            <person name="Minakuchi Y."/>
            <person name="Ohishi K."/>
            <person name="Motoyama A."/>
            <person name="Aizu T."/>
            <person name="Enomoto A."/>
            <person name="Kondo K."/>
            <person name="Tanaka S."/>
            <person name="Hara Y."/>
            <person name="Koshikawa S."/>
            <person name="Sagara H."/>
            <person name="Miura T."/>
            <person name="Yokobori S."/>
            <person name="Miyagawa K."/>
            <person name="Suzuki Y."/>
            <person name="Kubo T."/>
            <person name="Oyama M."/>
            <person name="Kohara Y."/>
            <person name="Fujiyama A."/>
            <person name="Arakawa K."/>
            <person name="Katayama T."/>
            <person name="Toyoda A."/>
            <person name="Kunieda T."/>
        </authorList>
    </citation>
    <scope>NUCLEOTIDE SEQUENCE [LARGE SCALE GENOMIC DNA]</scope>
    <source>
        <strain evidence="10 11">YOKOZUNA-1</strain>
    </source>
</reference>
<dbReference type="Gene3D" id="1.10.10.10">
    <property type="entry name" value="Winged helix-like DNA-binding domain superfamily/Winged helix DNA-binding domain"/>
    <property type="match status" value="2"/>
</dbReference>
<feature type="region of interest" description="Disordered" evidence="8">
    <location>
        <begin position="65"/>
        <end position="95"/>
    </location>
</feature>
<evidence type="ECO:0000256" key="2">
    <source>
        <dbReference type="ARBA" id="ARBA00006019"/>
    </source>
</evidence>
<dbReference type="PANTHER" id="PTHR11932">
    <property type="entry name" value="CULLIN"/>
    <property type="match status" value="1"/>
</dbReference>
<accession>A0A1D1UH37</accession>
<evidence type="ECO:0000256" key="6">
    <source>
        <dbReference type="PROSITE-ProRule" id="PRU00330"/>
    </source>
</evidence>
<dbReference type="Pfam" id="PF10557">
    <property type="entry name" value="Cullin_Nedd8"/>
    <property type="match status" value="1"/>
</dbReference>
<dbReference type="InterPro" id="IPR036390">
    <property type="entry name" value="WH_DNA-bd_sf"/>
</dbReference>
<evidence type="ECO:0000313" key="10">
    <source>
        <dbReference type="EMBL" id="GAU89044.1"/>
    </source>
</evidence>
<evidence type="ECO:0000256" key="1">
    <source>
        <dbReference type="ARBA" id="ARBA00004906"/>
    </source>
</evidence>
<evidence type="ECO:0000256" key="7">
    <source>
        <dbReference type="RuleBase" id="RU003829"/>
    </source>
</evidence>
<dbReference type="InterPro" id="IPR059120">
    <property type="entry name" value="Cullin-like_AB"/>
</dbReference>
<dbReference type="SUPFAM" id="SSF75632">
    <property type="entry name" value="Cullin homology domain"/>
    <property type="match status" value="1"/>
</dbReference>
<keyword evidence="11" id="KW-1185">Reference proteome</keyword>
<dbReference type="InterPro" id="IPR019559">
    <property type="entry name" value="Cullin_neddylation_domain"/>
</dbReference>
<evidence type="ECO:0000313" key="11">
    <source>
        <dbReference type="Proteomes" id="UP000186922"/>
    </source>
</evidence>
<dbReference type="OrthoDB" id="27073at2759"/>
<dbReference type="SMART" id="SM00182">
    <property type="entry name" value="CULLIN"/>
    <property type="match status" value="1"/>
</dbReference>
<dbReference type="InterPro" id="IPR001373">
    <property type="entry name" value="Cullin_N"/>
</dbReference>
<dbReference type="InterPro" id="IPR036317">
    <property type="entry name" value="Cullin_homology_sf"/>
</dbReference>
<evidence type="ECO:0000259" key="9">
    <source>
        <dbReference type="PROSITE" id="PS50069"/>
    </source>
</evidence>
<dbReference type="InterPro" id="IPR016158">
    <property type="entry name" value="Cullin_homology"/>
</dbReference>
<dbReference type="Pfam" id="PF26557">
    <property type="entry name" value="Cullin_AB"/>
    <property type="match status" value="1"/>
</dbReference>
<evidence type="ECO:0000256" key="5">
    <source>
        <dbReference type="ARBA" id="ARBA00022843"/>
    </source>
</evidence>
<dbReference type="FunFam" id="1.10.10.10:FF:000014">
    <property type="entry name" value="Cullin 1"/>
    <property type="match status" value="1"/>
</dbReference>
<comment type="similarity">
    <text evidence="2 6 7">Belongs to the cullin family.</text>
</comment>
<dbReference type="Gene3D" id="4.10.1030.10">
    <property type="entry name" value="Ring Box Chain A, domain 5"/>
    <property type="match status" value="1"/>
</dbReference>
<dbReference type="EMBL" id="BDGG01000001">
    <property type="protein sequence ID" value="GAU89044.1"/>
    <property type="molecule type" value="Genomic_DNA"/>
</dbReference>
<feature type="domain" description="Cullin family profile" evidence="9">
    <location>
        <begin position="455"/>
        <end position="683"/>
    </location>
</feature>
<dbReference type="FunFam" id="1.20.1310.10:FF:000001">
    <property type="entry name" value="Cullin 3"/>
    <property type="match status" value="1"/>
</dbReference>
<dbReference type="Pfam" id="PF00888">
    <property type="entry name" value="Cullin"/>
    <property type="match status" value="1"/>
</dbReference>
<keyword evidence="5" id="KW-0832">Ubl conjugation</keyword>
<comment type="caution">
    <text evidence="10">The sequence shown here is derived from an EMBL/GenBank/DDBJ whole genome shotgun (WGS) entry which is preliminary data.</text>
</comment>
<dbReference type="GO" id="GO:0031625">
    <property type="term" value="F:ubiquitin protein ligase binding"/>
    <property type="evidence" value="ECO:0007669"/>
    <property type="project" value="InterPro"/>
</dbReference>
<dbReference type="InterPro" id="IPR016159">
    <property type="entry name" value="Cullin_repeat-like_dom_sf"/>
</dbReference>
<gene>
    <name evidence="10" type="primary">RvY_01640-1</name>
    <name evidence="10" type="synonym">RvY_01640.1</name>
    <name evidence="10" type="ORF">RvY_01640</name>
</gene>
<dbReference type="PROSITE" id="PS50069">
    <property type="entry name" value="CULLIN_2"/>
    <property type="match status" value="1"/>
</dbReference>
<dbReference type="FunFam" id="1.20.1310.10:FF:000019">
    <property type="entry name" value="Cullin 1"/>
    <property type="match status" value="1"/>
</dbReference>